<dbReference type="SUPFAM" id="SSF46894">
    <property type="entry name" value="C-terminal effector domain of the bipartite response regulators"/>
    <property type="match status" value="1"/>
</dbReference>
<dbReference type="InterPro" id="IPR001789">
    <property type="entry name" value="Sig_transdc_resp-reg_receiver"/>
</dbReference>
<dbReference type="InterPro" id="IPR039420">
    <property type="entry name" value="WalR-like"/>
</dbReference>
<comment type="function">
    <text evidence="6">May play the central regulatory role in sporulation. It may be an element of the effector pathway responsible for the activation of sporulation genes in response to nutritional stress. Spo0A may act in concert with spo0H (a sigma factor) to control the expression of some genes that are critical to the sporulation process.</text>
</comment>
<keyword evidence="3" id="KW-0805">Transcription regulation</keyword>
<dbReference type="EMBL" id="LDZY01000012">
    <property type="protein sequence ID" value="KLU64714.1"/>
    <property type="molecule type" value="Genomic_DNA"/>
</dbReference>
<evidence type="ECO:0000259" key="8">
    <source>
        <dbReference type="PROSITE" id="PS50043"/>
    </source>
</evidence>
<dbReference type="InterPro" id="IPR000792">
    <property type="entry name" value="Tscrpt_reg_LuxR_C"/>
</dbReference>
<evidence type="ECO:0000256" key="4">
    <source>
        <dbReference type="ARBA" id="ARBA00023125"/>
    </source>
</evidence>
<dbReference type="Gene3D" id="3.40.50.2300">
    <property type="match status" value="1"/>
</dbReference>
<dbReference type="GO" id="GO:0000160">
    <property type="term" value="P:phosphorelay signal transduction system"/>
    <property type="evidence" value="ECO:0007669"/>
    <property type="project" value="InterPro"/>
</dbReference>
<dbReference type="SMART" id="SM00448">
    <property type="entry name" value="REC"/>
    <property type="match status" value="1"/>
</dbReference>
<dbReference type="SMART" id="SM00421">
    <property type="entry name" value="HTH_LUXR"/>
    <property type="match status" value="1"/>
</dbReference>
<dbReference type="Pfam" id="PF00196">
    <property type="entry name" value="GerE"/>
    <property type="match status" value="1"/>
</dbReference>
<feature type="domain" description="HTH luxR-type" evidence="8">
    <location>
        <begin position="147"/>
        <end position="212"/>
    </location>
</feature>
<dbReference type="PROSITE" id="PS50110">
    <property type="entry name" value="RESPONSE_REGULATORY"/>
    <property type="match status" value="1"/>
</dbReference>
<dbReference type="CDD" id="cd06170">
    <property type="entry name" value="LuxR_C_like"/>
    <property type="match status" value="1"/>
</dbReference>
<name>A0A0J1FMI7_9FIRM</name>
<keyword evidence="2 7" id="KW-0597">Phosphoprotein</keyword>
<dbReference type="InterPro" id="IPR016032">
    <property type="entry name" value="Sig_transdc_resp-reg_C-effctor"/>
</dbReference>
<dbReference type="PROSITE" id="PS50043">
    <property type="entry name" value="HTH_LUXR_2"/>
    <property type="match status" value="1"/>
</dbReference>
<dbReference type="PATRIC" id="fig|476652.3.peg.3542"/>
<evidence type="ECO:0000256" key="5">
    <source>
        <dbReference type="ARBA" id="ARBA00023163"/>
    </source>
</evidence>
<dbReference type="Pfam" id="PF00072">
    <property type="entry name" value="Response_reg"/>
    <property type="match status" value="1"/>
</dbReference>
<dbReference type="InterPro" id="IPR058245">
    <property type="entry name" value="NreC/VraR/RcsB-like_REC"/>
</dbReference>
<keyword evidence="4" id="KW-0238">DNA-binding</keyword>
<evidence type="ECO:0000313" key="11">
    <source>
        <dbReference type="Proteomes" id="UP000036356"/>
    </source>
</evidence>
<dbReference type="RefSeq" id="WP_047811159.1">
    <property type="nucleotide sequence ID" value="NZ_LDZY01000012.1"/>
</dbReference>
<feature type="modified residue" description="4-aspartylphosphate" evidence="7">
    <location>
        <position position="56"/>
    </location>
</feature>
<gene>
    <name evidence="10" type="primary">nreC_1</name>
    <name evidence="10" type="ORF">DEAC_c33580</name>
</gene>
<dbReference type="AlphaFoldDB" id="A0A0J1FMI7"/>
<feature type="domain" description="Response regulatory" evidence="9">
    <location>
        <begin position="5"/>
        <end position="121"/>
    </location>
</feature>
<dbReference type="PANTHER" id="PTHR43214:SF43">
    <property type="entry name" value="TWO-COMPONENT RESPONSE REGULATOR"/>
    <property type="match status" value="1"/>
</dbReference>
<comment type="caution">
    <text evidence="10">The sequence shown here is derived from an EMBL/GenBank/DDBJ whole genome shotgun (WGS) entry which is preliminary data.</text>
</comment>
<sequence>METIRLLLVDDHTIFRAGIRVLLEMQPDFKVIGEAEEGEKALSLVRELQPEVVLMDIAMPGVDGLSAARRIKETAPMTKIILLTQHENKEYLQPALKIGAEGYVLKRAAADELVMAIRAVHQGKSFLDSNVTSTILAEYCQDVKNGTVTDNRQLSEREREILVMLARGYTNRQIAELLKISPKTVDFHRARIMKKLGIKGRVALAQYALRHGLVE</sequence>
<dbReference type="CDD" id="cd17535">
    <property type="entry name" value="REC_NarL-like"/>
    <property type="match status" value="1"/>
</dbReference>
<evidence type="ECO:0000256" key="3">
    <source>
        <dbReference type="ARBA" id="ARBA00023015"/>
    </source>
</evidence>
<evidence type="ECO:0000256" key="2">
    <source>
        <dbReference type="ARBA" id="ARBA00022553"/>
    </source>
</evidence>
<dbReference type="GO" id="GO:0003677">
    <property type="term" value="F:DNA binding"/>
    <property type="evidence" value="ECO:0007669"/>
    <property type="project" value="UniProtKB-KW"/>
</dbReference>
<dbReference type="PRINTS" id="PR00038">
    <property type="entry name" value="HTHLUXR"/>
</dbReference>
<keyword evidence="11" id="KW-1185">Reference proteome</keyword>
<evidence type="ECO:0000256" key="7">
    <source>
        <dbReference type="PROSITE-ProRule" id="PRU00169"/>
    </source>
</evidence>
<organism evidence="10 11">
    <name type="scientific">Desulfosporosinus acididurans</name>
    <dbReference type="NCBI Taxonomy" id="476652"/>
    <lineage>
        <taxon>Bacteria</taxon>
        <taxon>Bacillati</taxon>
        <taxon>Bacillota</taxon>
        <taxon>Clostridia</taxon>
        <taxon>Eubacteriales</taxon>
        <taxon>Desulfitobacteriaceae</taxon>
        <taxon>Desulfosporosinus</taxon>
    </lineage>
</organism>
<dbReference type="STRING" id="476652.DEAC_c33580"/>
<reference evidence="10 11" key="1">
    <citation type="submission" date="2015-06" db="EMBL/GenBank/DDBJ databases">
        <title>Draft genome of the moderately acidophilic sulfate reducer Candidatus Desulfosporosinus acididurans strain M1.</title>
        <authorList>
            <person name="Poehlein A."/>
            <person name="Petzsch P."/>
            <person name="Johnson B.D."/>
            <person name="Schloemann M."/>
            <person name="Daniel R."/>
            <person name="Muehling M."/>
        </authorList>
    </citation>
    <scope>NUCLEOTIDE SEQUENCE [LARGE SCALE GENOMIC DNA]</scope>
    <source>
        <strain evidence="10 11">M1</strain>
    </source>
</reference>
<evidence type="ECO:0000256" key="1">
    <source>
        <dbReference type="ARBA" id="ARBA00018672"/>
    </source>
</evidence>
<dbReference type="InterPro" id="IPR011006">
    <property type="entry name" value="CheY-like_superfamily"/>
</dbReference>
<dbReference type="SUPFAM" id="SSF52172">
    <property type="entry name" value="CheY-like"/>
    <property type="match status" value="1"/>
</dbReference>
<dbReference type="PROSITE" id="PS00622">
    <property type="entry name" value="HTH_LUXR_1"/>
    <property type="match status" value="1"/>
</dbReference>
<evidence type="ECO:0000259" key="9">
    <source>
        <dbReference type="PROSITE" id="PS50110"/>
    </source>
</evidence>
<dbReference type="GO" id="GO:0006355">
    <property type="term" value="P:regulation of DNA-templated transcription"/>
    <property type="evidence" value="ECO:0007669"/>
    <property type="project" value="InterPro"/>
</dbReference>
<keyword evidence="5" id="KW-0804">Transcription</keyword>
<dbReference type="PANTHER" id="PTHR43214">
    <property type="entry name" value="TWO-COMPONENT RESPONSE REGULATOR"/>
    <property type="match status" value="1"/>
</dbReference>
<evidence type="ECO:0000256" key="6">
    <source>
        <dbReference type="ARBA" id="ARBA00024867"/>
    </source>
</evidence>
<evidence type="ECO:0000313" key="10">
    <source>
        <dbReference type="EMBL" id="KLU64714.1"/>
    </source>
</evidence>
<accession>A0A0J1FMI7</accession>
<proteinExistence type="predicted"/>
<dbReference type="Proteomes" id="UP000036356">
    <property type="component" value="Unassembled WGS sequence"/>
</dbReference>
<protein>
    <recommendedName>
        <fullName evidence="1">Stage 0 sporulation protein A homolog</fullName>
    </recommendedName>
</protein>